<evidence type="ECO:0000313" key="5">
    <source>
        <dbReference type="EMBL" id="MEJ2869124.1"/>
    </source>
</evidence>
<dbReference type="EMBL" id="JBBEGN010000006">
    <property type="protein sequence ID" value="MEJ2869124.1"/>
    <property type="molecule type" value="Genomic_DNA"/>
</dbReference>
<dbReference type="Proteomes" id="UP001385809">
    <property type="component" value="Unassembled WGS sequence"/>
</dbReference>
<keyword evidence="2 3" id="KW-0378">Hydrolase</keyword>
<protein>
    <recommendedName>
        <fullName evidence="3">Carboxylic ester hydrolase</fullName>
        <ecNumber evidence="3">3.1.1.-</ecNumber>
    </recommendedName>
</protein>
<sequence>MEVRTNGGPVRGRVEDGVSVFRGIPFAAPPVGPRRFATPEPVTPWDGVLDATAFGPPPPQSAMSAAGSVSARPADDGRGWLTATVWSADVEERRPVMVWIHGGAYRAGSSDDPAYDGAVLAREHDVVVVTFNHRVGVEGYGRIEGAPDNRGLLDQVAALEWVRENAAAFGGDPDQVTVFGESAGAGAVASLLAMPRAAGLFRRAIAQSVPGTFFSTGLASDIMTTIAAGLDRRPTVDDLRDVDPDALIAAADGLVMREHEDRWGLVARTPTPFSPVVDGEVLPTTPWRALRDGASADVEVIVGHNRDEFRLFLALGGLLGTVTAEMAERTLAAFAPDAAAFRDAHPDLSDEGLFELVQSDWLFRMPSLRISEGHRGRSYVYELTLEAPGQGGVLGACHGFDVPLVFGTRTGGINALVLGGEAGPVVEGVSAAVRRAWTAFARGEGPGWPAFDGARQAWVVGADPAVGTYPEETSAALWAGHEFEALPRT</sequence>
<evidence type="ECO:0000313" key="6">
    <source>
        <dbReference type="Proteomes" id="UP001385809"/>
    </source>
</evidence>
<dbReference type="PROSITE" id="PS00122">
    <property type="entry name" value="CARBOXYLESTERASE_B_1"/>
    <property type="match status" value="1"/>
</dbReference>
<dbReference type="InterPro" id="IPR050309">
    <property type="entry name" value="Type-B_Carboxylest/Lipase"/>
</dbReference>
<proteinExistence type="inferred from homology"/>
<evidence type="ECO:0000256" key="3">
    <source>
        <dbReference type="RuleBase" id="RU361235"/>
    </source>
</evidence>
<dbReference type="PANTHER" id="PTHR11559">
    <property type="entry name" value="CARBOXYLESTERASE"/>
    <property type="match status" value="1"/>
</dbReference>
<dbReference type="Pfam" id="PF00135">
    <property type="entry name" value="COesterase"/>
    <property type="match status" value="1"/>
</dbReference>
<accession>A0ABU8MP74</accession>
<dbReference type="InterPro" id="IPR002018">
    <property type="entry name" value="CarbesteraseB"/>
</dbReference>
<keyword evidence="6" id="KW-1185">Reference proteome</keyword>
<dbReference type="RefSeq" id="WP_337695726.1">
    <property type="nucleotide sequence ID" value="NZ_JBBEGN010000006.1"/>
</dbReference>
<comment type="caution">
    <text evidence="5">The sequence shown here is derived from an EMBL/GenBank/DDBJ whole genome shotgun (WGS) entry which is preliminary data.</text>
</comment>
<comment type="similarity">
    <text evidence="1 3">Belongs to the type-B carboxylesterase/lipase family.</text>
</comment>
<gene>
    <name evidence="5" type="ORF">WCD74_15225</name>
</gene>
<dbReference type="PRINTS" id="PR00878">
    <property type="entry name" value="CHOLNESTRASE"/>
</dbReference>
<dbReference type="SUPFAM" id="SSF53474">
    <property type="entry name" value="alpha/beta-Hydrolases"/>
    <property type="match status" value="1"/>
</dbReference>
<evidence type="ECO:0000256" key="1">
    <source>
        <dbReference type="ARBA" id="ARBA00005964"/>
    </source>
</evidence>
<organism evidence="5 6">
    <name type="scientific">Actinomycetospora aurantiaca</name>
    <dbReference type="NCBI Taxonomy" id="3129233"/>
    <lineage>
        <taxon>Bacteria</taxon>
        <taxon>Bacillati</taxon>
        <taxon>Actinomycetota</taxon>
        <taxon>Actinomycetes</taxon>
        <taxon>Pseudonocardiales</taxon>
        <taxon>Pseudonocardiaceae</taxon>
        <taxon>Actinomycetospora</taxon>
    </lineage>
</organism>
<dbReference type="Gene3D" id="3.40.50.1820">
    <property type="entry name" value="alpha/beta hydrolase"/>
    <property type="match status" value="1"/>
</dbReference>
<reference evidence="5 6" key="1">
    <citation type="submission" date="2024-03" db="EMBL/GenBank/DDBJ databases">
        <title>Actinomycetospora sp. OC33-EN08, a novel actinomycete isolated from wild orchid (Aerides multiflora).</title>
        <authorList>
            <person name="Suriyachadkun C."/>
        </authorList>
    </citation>
    <scope>NUCLEOTIDE SEQUENCE [LARGE SCALE GENOMIC DNA]</scope>
    <source>
        <strain evidence="5 6">OC33-EN08</strain>
    </source>
</reference>
<name>A0ABU8MP74_9PSEU</name>
<dbReference type="EC" id="3.1.1.-" evidence="3"/>
<evidence type="ECO:0000256" key="2">
    <source>
        <dbReference type="ARBA" id="ARBA00022801"/>
    </source>
</evidence>
<evidence type="ECO:0000259" key="4">
    <source>
        <dbReference type="Pfam" id="PF00135"/>
    </source>
</evidence>
<dbReference type="InterPro" id="IPR019826">
    <property type="entry name" value="Carboxylesterase_B_AS"/>
</dbReference>
<dbReference type="InterPro" id="IPR029058">
    <property type="entry name" value="AB_hydrolase_fold"/>
</dbReference>
<feature type="domain" description="Carboxylesterase type B" evidence="4">
    <location>
        <begin position="2"/>
        <end position="446"/>
    </location>
</feature>
<dbReference type="InterPro" id="IPR000997">
    <property type="entry name" value="Cholinesterase"/>
</dbReference>